<dbReference type="SUPFAM" id="SSF53335">
    <property type="entry name" value="S-adenosyl-L-methionine-dependent methyltransferases"/>
    <property type="match status" value="1"/>
</dbReference>
<sequence>MSEQERVPDSIDAGTPNVARMYDFYLGGKDNYEVDREMARQVMRHVPDLPFIARENRAFLRRAVRACVDAGVRQFVDLGAGLPTQGNVHEIAQGAAPGSRVVYVDIDPVVLSHARALLMNVDGVTTIQGDVRRPDEILAHPELRDLIDFREPVAVLMVAVLHFVQDDDDPYGVVARLRAEMAPGSHLVISHITADKQTPTVRDAARIYDRASAAVRQRSQAEVTRFFEGMELIEPGVTTLSLWRPDADLGPPADADRQWALAGVGRMP</sequence>
<proteinExistence type="predicted"/>
<dbReference type="PIRSF" id="PIRSF017393">
    <property type="entry name" value="MTase_SAV2177"/>
    <property type="match status" value="1"/>
</dbReference>
<dbReference type="CDD" id="cd02440">
    <property type="entry name" value="AdoMet_MTases"/>
    <property type="match status" value="1"/>
</dbReference>
<keyword evidence="2" id="KW-1185">Reference proteome</keyword>
<protein>
    <submittedName>
        <fullName evidence="1">S-adenosyl methyltransferase</fullName>
    </submittedName>
</protein>
<evidence type="ECO:0000313" key="2">
    <source>
        <dbReference type="Proteomes" id="UP000256661"/>
    </source>
</evidence>
<organism evidence="1 2">
    <name type="scientific">Thermomonospora umbrina</name>
    <dbReference type="NCBI Taxonomy" id="111806"/>
    <lineage>
        <taxon>Bacteria</taxon>
        <taxon>Bacillati</taxon>
        <taxon>Actinomycetota</taxon>
        <taxon>Actinomycetes</taxon>
        <taxon>Streptosporangiales</taxon>
        <taxon>Thermomonosporaceae</taxon>
        <taxon>Thermomonospora</taxon>
    </lineage>
</organism>
<dbReference type="Proteomes" id="UP000256661">
    <property type="component" value="Unassembled WGS sequence"/>
</dbReference>
<dbReference type="GO" id="GO:0032259">
    <property type="term" value="P:methylation"/>
    <property type="evidence" value="ECO:0007669"/>
    <property type="project" value="UniProtKB-KW"/>
</dbReference>
<dbReference type="InterPro" id="IPR029063">
    <property type="entry name" value="SAM-dependent_MTases_sf"/>
</dbReference>
<keyword evidence="1" id="KW-0489">Methyltransferase</keyword>
<keyword evidence="1" id="KW-0808">Transferase</keyword>
<name>A0A3D9SYM8_9ACTN</name>
<comment type="caution">
    <text evidence="1">The sequence shown here is derived from an EMBL/GenBank/DDBJ whole genome shotgun (WGS) entry which is preliminary data.</text>
</comment>
<gene>
    <name evidence="1" type="ORF">DFJ69_2168</name>
</gene>
<dbReference type="RefSeq" id="WP_116022325.1">
    <property type="nucleotide sequence ID" value="NZ_QTTT01000001.1"/>
</dbReference>
<reference evidence="1 2" key="1">
    <citation type="submission" date="2018-08" db="EMBL/GenBank/DDBJ databases">
        <title>Sequencing the genomes of 1000 actinobacteria strains.</title>
        <authorList>
            <person name="Klenk H.-P."/>
        </authorList>
    </citation>
    <scope>NUCLEOTIDE SEQUENCE [LARGE SCALE GENOMIC DNA]</scope>
    <source>
        <strain evidence="1 2">DSM 43927</strain>
    </source>
</reference>
<evidence type="ECO:0000313" key="1">
    <source>
        <dbReference type="EMBL" id="REE96721.1"/>
    </source>
</evidence>
<dbReference type="EMBL" id="QTTT01000001">
    <property type="protein sequence ID" value="REE96721.1"/>
    <property type="molecule type" value="Genomic_DNA"/>
</dbReference>
<accession>A0A3D9SYM8</accession>
<dbReference type="InterPro" id="IPR006764">
    <property type="entry name" value="SAM_dep_MeTrfase_SAV2177_type"/>
</dbReference>
<dbReference type="Gene3D" id="3.40.50.150">
    <property type="entry name" value="Vaccinia Virus protein VP39"/>
    <property type="match status" value="1"/>
</dbReference>
<dbReference type="OrthoDB" id="3216820at2"/>
<dbReference type="Pfam" id="PF04672">
    <property type="entry name" value="Methyltransf_19"/>
    <property type="match status" value="1"/>
</dbReference>
<dbReference type="AlphaFoldDB" id="A0A3D9SYM8"/>
<dbReference type="GO" id="GO:0008168">
    <property type="term" value="F:methyltransferase activity"/>
    <property type="evidence" value="ECO:0007669"/>
    <property type="project" value="UniProtKB-KW"/>
</dbReference>